<name>A0A8T3BCK8_DENNO</name>
<proteinExistence type="predicted"/>
<sequence>MFGNMKEIMKWMLELHTKMASSEANRNQEDDIPREDIEVSTYFTQATTLREEEDDGGVADLPLATPQVHKWRRRHYRQNLTVAQSRQLKPRWKQQEE</sequence>
<dbReference type="Proteomes" id="UP000829196">
    <property type="component" value="Unassembled WGS sequence"/>
</dbReference>
<keyword evidence="2" id="KW-1185">Reference proteome</keyword>
<dbReference type="EMBL" id="JAGYWB010000010">
    <property type="protein sequence ID" value="KAI0507129.1"/>
    <property type="molecule type" value="Genomic_DNA"/>
</dbReference>
<accession>A0A8T3BCK8</accession>
<protein>
    <submittedName>
        <fullName evidence="1">Uncharacterized protein</fullName>
    </submittedName>
</protein>
<evidence type="ECO:0000313" key="1">
    <source>
        <dbReference type="EMBL" id="KAI0507129.1"/>
    </source>
</evidence>
<evidence type="ECO:0000313" key="2">
    <source>
        <dbReference type="Proteomes" id="UP000829196"/>
    </source>
</evidence>
<reference evidence="1" key="1">
    <citation type="journal article" date="2022" name="Front. Genet.">
        <title>Chromosome-Scale Assembly of the Dendrobium nobile Genome Provides Insights Into the Molecular Mechanism of the Biosynthesis of the Medicinal Active Ingredient of Dendrobium.</title>
        <authorList>
            <person name="Xu Q."/>
            <person name="Niu S.-C."/>
            <person name="Li K.-L."/>
            <person name="Zheng P.-J."/>
            <person name="Zhang X.-J."/>
            <person name="Jia Y."/>
            <person name="Liu Y."/>
            <person name="Niu Y.-X."/>
            <person name="Yu L.-H."/>
            <person name="Chen D.-F."/>
            <person name="Zhang G.-Q."/>
        </authorList>
    </citation>
    <scope>NUCLEOTIDE SEQUENCE</scope>
    <source>
        <tissue evidence="1">Leaf</tissue>
    </source>
</reference>
<comment type="caution">
    <text evidence="1">The sequence shown here is derived from an EMBL/GenBank/DDBJ whole genome shotgun (WGS) entry which is preliminary data.</text>
</comment>
<organism evidence="1 2">
    <name type="scientific">Dendrobium nobile</name>
    <name type="common">Orchid</name>
    <dbReference type="NCBI Taxonomy" id="94219"/>
    <lineage>
        <taxon>Eukaryota</taxon>
        <taxon>Viridiplantae</taxon>
        <taxon>Streptophyta</taxon>
        <taxon>Embryophyta</taxon>
        <taxon>Tracheophyta</taxon>
        <taxon>Spermatophyta</taxon>
        <taxon>Magnoliopsida</taxon>
        <taxon>Liliopsida</taxon>
        <taxon>Asparagales</taxon>
        <taxon>Orchidaceae</taxon>
        <taxon>Epidendroideae</taxon>
        <taxon>Malaxideae</taxon>
        <taxon>Dendrobiinae</taxon>
        <taxon>Dendrobium</taxon>
    </lineage>
</organism>
<gene>
    <name evidence="1" type="ORF">KFK09_013247</name>
</gene>
<dbReference type="AlphaFoldDB" id="A0A8T3BCK8"/>